<dbReference type="SUPFAM" id="SSF55729">
    <property type="entry name" value="Acyl-CoA N-acyltransferases (Nat)"/>
    <property type="match status" value="1"/>
</dbReference>
<reference evidence="4 5" key="1">
    <citation type="journal article" date="2016" name="Nat. Commun.">
        <title>Ectomycorrhizal ecology is imprinted in the genome of the dominant symbiotic fungus Cenococcum geophilum.</title>
        <authorList>
            <consortium name="DOE Joint Genome Institute"/>
            <person name="Peter M."/>
            <person name="Kohler A."/>
            <person name="Ohm R.A."/>
            <person name="Kuo A."/>
            <person name="Krutzmann J."/>
            <person name="Morin E."/>
            <person name="Arend M."/>
            <person name="Barry K.W."/>
            <person name="Binder M."/>
            <person name="Choi C."/>
            <person name="Clum A."/>
            <person name="Copeland A."/>
            <person name="Grisel N."/>
            <person name="Haridas S."/>
            <person name="Kipfer T."/>
            <person name="LaButti K."/>
            <person name="Lindquist E."/>
            <person name="Lipzen A."/>
            <person name="Maire R."/>
            <person name="Meier B."/>
            <person name="Mihaltcheva S."/>
            <person name="Molinier V."/>
            <person name="Murat C."/>
            <person name="Poggeler S."/>
            <person name="Quandt C.A."/>
            <person name="Sperisen C."/>
            <person name="Tritt A."/>
            <person name="Tisserant E."/>
            <person name="Crous P.W."/>
            <person name="Henrissat B."/>
            <person name="Nehls U."/>
            <person name="Egli S."/>
            <person name="Spatafora J.W."/>
            <person name="Grigoriev I.V."/>
            <person name="Martin F.M."/>
        </authorList>
    </citation>
    <scope>NUCLEOTIDE SEQUENCE [LARGE SCALE GENOMIC DNA]</scope>
    <source>
        <strain evidence="4 5">CBS 459.81</strain>
    </source>
</reference>
<evidence type="ECO:0000259" key="2">
    <source>
        <dbReference type="PROSITE" id="PS50995"/>
    </source>
</evidence>
<dbReference type="EMBL" id="KV744852">
    <property type="protein sequence ID" value="OCK83782.1"/>
    <property type="molecule type" value="Genomic_DNA"/>
</dbReference>
<proteinExistence type="predicted"/>
<dbReference type="PANTHER" id="PTHR13947">
    <property type="entry name" value="GNAT FAMILY N-ACETYLTRANSFERASE"/>
    <property type="match status" value="1"/>
</dbReference>
<sequence>MSTQSPQPPLTTLIPAIRTASRALVRELGFMQPTIANTPLSASAVHAILEIGSRTATLASSLSITLNLDKSSVSRMLKKLVEAGEVGEKASLSDGREKTLFLTPQGVETRRRIDEFADAQVGMALGDVEEGERMKILEGLEKYARALRGRRGELLPLPSLSPPLSPPLPSTGMTATSIVPNVAATIVAGYQPGILARALDMQMQYYSQTSNFGLAFEHSLATDLGELLSRIEHPDNEAWAAIASDQSQPNKQIVGTIFIDGQGLGAGKAHLRAFIVDSQVRGGGVGRRLLEEAVRFADHRGFQETRLWTFRGLGAARRLYEWVGFRLVEEGEEKRWGQKLLVQQMVRRKGGVVGESRIG</sequence>
<dbReference type="PANTHER" id="PTHR13947:SF37">
    <property type="entry name" value="LD18367P"/>
    <property type="match status" value="1"/>
</dbReference>
<accession>A0A8E2EGV7</accession>
<keyword evidence="5" id="KW-1185">Reference proteome</keyword>
<organism evidence="4 5">
    <name type="scientific">Lepidopterella palustris CBS 459.81</name>
    <dbReference type="NCBI Taxonomy" id="1314670"/>
    <lineage>
        <taxon>Eukaryota</taxon>
        <taxon>Fungi</taxon>
        <taxon>Dikarya</taxon>
        <taxon>Ascomycota</taxon>
        <taxon>Pezizomycotina</taxon>
        <taxon>Dothideomycetes</taxon>
        <taxon>Pleosporomycetidae</taxon>
        <taxon>Mytilinidiales</taxon>
        <taxon>Argynnaceae</taxon>
        <taxon>Lepidopterella</taxon>
    </lineage>
</organism>
<dbReference type="GO" id="GO:0008080">
    <property type="term" value="F:N-acetyltransferase activity"/>
    <property type="evidence" value="ECO:0007669"/>
    <property type="project" value="InterPro"/>
</dbReference>
<dbReference type="AlphaFoldDB" id="A0A8E2EGV7"/>
<dbReference type="Pfam" id="PF13463">
    <property type="entry name" value="HTH_27"/>
    <property type="match status" value="1"/>
</dbReference>
<keyword evidence="1 4" id="KW-0808">Transferase</keyword>
<protein>
    <submittedName>
        <fullName evidence="4">GCN5-like N-acetyltransferase</fullName>
    </submittedName>
</protein>
<dbReference type="InterPro" id="IPR000835">
    <property type="entry name" value="HTH_MarR-typ"/>
</dbReference>
<name>A0A8E2EGV7_9PEZI</name>
<dbReference type="OrthoDB" id="41532at2759"/>
<evidence type="ECO:0000313" key="4">
    <source>
        <dbReference type="EMBL" id="OCK83782.1"/>
    </source>
</evidence>
<dbReference type="InterPro" id="IPR050769">
    <property type="entry name" value="NAT_camello-type"/>
</dbReference>
<feature type="domain" description="N-acetyltransferase" evidence="3">
    <location>
        <begin position="185"/>
        <end position="347"/>
    </location>
</feature>
<dbReference type="SMART" id="SM00347">
    <property type="entry name" value="HTH_MARR"/>
    <property type="match status" value="1"/>
</dbReference>
<dbReference type="InterPro" id="IPR016181">
    <property type="entry name" value="Acyl_CoA_acyltransferase"/>
</dbReference>
<evidence type="ECO:0000256" key="1">
    <source>
        <dbReference type="ARBA" id="ARBA00022679"/>
    </source>
</evidence>
<dbReference type="Gene3D" id="1.10.10.10">
    <property type="entry name" value="Winged helix-like DNA-binding domain superfamily/Winged helix DNA-binding domain"/>
    <property type="match status" value="1"/>
</dbReference>
<evidence type="ECO:0000313" key="5">
    <source>
        <dbReference type="Proteomes" id="UP000250266"/>
    </source>
</evidence>
<gene>
    <name evidence="4" type="ORF">K432DRAFT_163767</name>
</gene>
<dbReference type="GO" id="GO:0003700">
    <property type="term" value="F:DNA-binding transcription factor activity"/>
    <property type="evidence" value="ECO:0007669"/>
    <property type="project" value="InterPro"/>
</dbReference>
<feature type="domain" description="HTH marR-type" evidence="2">
    <location>
        <begin position="10"/>
        <end position="145"/>
    </location>
</feature>
<dbReference type="InterPro" id="IPR000182">
    <property type="entry name" value="GNAT_dom"/>
</dbReference>
<dbReference type="SUPFAM" id="SSF46785">
    <property type="entry name" value="Winged helix' DNA-binding domain"/>
    <property type="match status" value="1"/>
</dbReference>
<dbReference type="CDD" id="cd04301">
    <property type="entry name" value="NAT_SF"/>
    <property type="match status" value="1"/>
</dbReference>
<dbReference type="PROSITE" id="PS51186">
    <property type="entry name" value="GNAT"/>
    <property type="match status" value="1"/>
</dbReference>
<dbReference type="InterPro" id="IPR036390">
    <property type="entry name" value="WH_DNA-bd_sf"/>
</dbReference>
<evidence type="ECO:0000259" key="3">
    <source>
        <dbReference type="PROSITE" id="PS51186"/>
    </source>
</evidence>
<dbReference type="PROSITE" id="PS50995">
    <property type="entry name" value="HTH_MARR_2"/>
    <property type="match status" value="1"/>
</dbReference>
<dbReference type="Gene3D" id="3.40.630.30">
    <property type="match status" value="1"/>
</dbReference>
<dbReference type="InterPro" id="IPR036388">
    <property type="entry name" value="WH-like_DNA-bd_sf"/>
</dbReference>
<dbReference type="Proteomes" id="UP000250266">
    <property type="component" value="Unassembled WGS sequence"/>
</dbReference>
<dbReference type="Pfam" id="PF00583">
    <property type="entry name" value="Acetyltransf_1"/>
    <property type="match status" value="1"/>
</dbReference>